<evidence type="ECO:0000313" key="1">
    <source>
        <dbReference type="EMBL" id="QJI53024.1"/>
    </source>
</evidence>
<organism evidence="1 2">
    <name type="scientific">Xanthomonas phage FoX4</name>
    <dbReference type="NCBI Taxonomy" id="2723900"/>
    <lineage>
        <taxon>Viruses</taxon>
        <taxon>Duplodnaviria</taxon>
        <taxon>Heunggongvirae</taxon>
        <taxon>Uroviricota</taxon>
        <taxon>Caudoviricetes</taxon>
        <taxon>Foxquatrovirus</taxon>
        <taxon>Foxquatrovirus fox4</taxon>
    </lineage>
</organism>
<dbReference type="EMBL" id="MT161385">
    <property type="protein sequence ID" value="QJI53024.1"/>
    <property type="molecule type" value="Genomic_DNA"/>
</dbReference>
<name>A0A858WHR2_9CAUD</name>
<reference evidence="1" key="1">
    <citation type="submission" date="2020-03" db="EMBL/GenBank/DDBJ databases">
        <title>Development of an integrated pest management strategy to control Xanthomonas campestris pv. campestris by using bacteriophages.</title>
        <authorList>
            <person name="Holtappels D."/>
            <person name="Rombouts S."/>
            <person name="Lavigne R."/>
            <person name="Wagemans J."/>
        </authorList>
    </citation>
    <scope>NUCLEOTIDE SEQUENCE</scope>
</reference>
<evidence type="ECO:0000313" key="2">
    <source>
        <dbReference type="Proteomes" id="UP000671952"/>
    </source>
</evidence>
<keyword evidence="2" id="KW-1185">Reference proteome</keyword>
<dbReference type="Proteomes" id="UP000671952">
    <property type="component" value="Segment"/>
</dbReference>
<gene>
    <name evidence="1" type="ORF">XccvBFoX4_gp70c</name>
</gene>
<sequence length="76" mass="8520">MKIAERSFPDNTRSLMVVDFGSLFIHDGHYFLMTSAPVEAARLTAVRVYDGVLRKFDRDLEVIVFPNAEIHPGAPA</sequence>
<accession>A0A858WHR2</accession>
<proteinExistence type="predicted"/>
<protein>
    <submittedName>
        <fullName evidence="1">Uncharacterized protein</fullName>
    </submittedName>
</protein>